<dbReference type="PANTHER" id="PTHR11638">
    <property type="entry name" value="ATP-DEPENDENT CLP PROTEASE"/>
    <property type="match status" value="1"/>
</dbReference>
<evidence type="ECO:0000259" key="7">
    <source>
        <dbReference type="PROSITE" id="PS51903"/>
    </source>
</evidence>
<evidence type="ECO:0000313" key="9">
    <source>
        <dbReference type="Proteomes" id="UP000176300"/>
    </source>
</evidence>
<dbReference type="InterPro" id="IPR003593">
    <property type="entry name" value="AAA+_ATPase"/>
</dbReference>
<proteinExistence type="predicted"/>
<dbReference type="CDD" id="cd19499">
    <property type="entry name" value="RecA-like_ClpB_Hsp104-like"/>
    <property type="match status" value="1"/>
</dbReference>
<dbReference type="STRING" id="1798697.A2373_04680"/>
<evidence type="ECO:0000256" key="1">
    <source>
        <dbReference type="ARBA" id="ARBA00022737"/>
    </source>
</evidence>
<keyword evidence="6" id="KW-0472">Membrane</keyword>
<dbReference type="Gene3D" id="1.10.8.60">
    <property type="match status" value="2"/>
</dbReference>
<evidence type="ECO:0000256" key="3">
    <source>
        <dbReference type="ARBA" id="ARBA00022840"/>
    </source>
</evidence>
<dbReference type="InterPro" id="IPR041546">
    <property type="entry name" value="ClpA/ClpB_AAA_lid"/>
</dbReference>
<evidence type="ECO:0000313" key="8">
    <source>
        <dbReference type="EMBL" id="OGH82935.1"/>
    </source>
</evidence>
<dbReference type="GO" id="GO:0005737">
    <property type="term" value="C:cytoplasm"/>
    <property type="evidence" value="ECO:0007669"/>
    <property type="project" value="TreeGrafter"/>
</dbReference>
<evidence type="ECO:0000256" key="4">
    <source>
        <dbReference type="ARBA" id="ARBA00023186"/>
    </source>
</evidence>
<gene>
    <name evidence="8" type="ORF">A2373_04680</name>
</gene>
<dbReference type="InterPro" id="IPR036628">
    <property type="entry name" value="Clp_N_dom_sf"/>
</dbReference>
<name>A0A1F6NGF3_9BACT</name>
<feature type="transmembrane region" description="Helical" evidence="6">
    <location>
        <begin position="33"/>
        <end position="56"/>
    </location>
</feature>
<dbReference type="Gene3D" id="1.10.1780.10">
    <property type="entry name" value="Clp, N-terminal domain"/>
    <property type="match status" value="1"/>
</dbReference>
<dbReference type="InterPro" id="IPR003959">
    <property type="entry name" value="ATPase_AAA_core"/>
</dbReference>
<dbReference type="FunFam" id="3.40.50.300:FF:000025">
    <property type="entry name" value="ATP-dependent Clp protease subunit"/>
    <property type="match status" value="1"/>
</dbReference>
<dbReference type="SUPFAM" id="SSF52540">
    <property type="entry name" value="P-loop containing nucleoside triphosphate hydrolases"/>
    <property type="match status" value="2"/>
</dbReference>
<evidence type="ECO:0000256" key="6">
    <source>
        <dbReference type="SAM" id="Phobius"/>
    </source>
</evidence>
<keyword evidence="6" id="KW-1133">Transmembrane helix</keyword>
<dbReference type="PANTHER" id="PTHR11638:SF18">
    <property type="entry name" value="HEAT SHOCK PROTEIN 104"/>
    <property type="match status" value="1"/>
</dbReference>
<keyword evidence="4" id="KW-0143">Chaperone</keyword>
<keyword evidence="3" id="KW-0067">ATP-binding</keyword>
<dbReference type="AlphaFoldDB" id="A0A1F6NGF3"/>
<dbReference type="InterPro" id="IPR004176">
    <property type="entry name" value="Clp_R_N"/>
</dbReference>
<evidence type="ECO:0000256" key="5">
    <source>
        <dbReference type="PROSITE-ProRule" id="PRU01251"/>
    </source>
</evidence>
<keyword evidence="6" id="KW-0812">Transmembrane</keyword>
<feature type="transmembrane region" description="Helical" evidence="6">
    <location>
        <begin position="76"/>
        <end position="97"/>
    </location>
</feature>
<dbReference type="Pfam" id="PF02861">
    <property type="entry name" value="Clp_N"/>
    <property type="match status" value="1"/>
</dbReference>
<dbReference type="PROSITE" id="PS51903">
    <property type="entry name" value="CLP_R"/>
    <property type="match status" value="1"/>
</dbReference>
<keyword evidence="2" id="KW-0547">Nucleotide-binding</keyword>
<dbReference type="Pfam" id="PF17871">
    <property type="entry name" value="AAA_lid_9"/>
    <property type="match status" value="1"/>
</dbReference>
<protein>
    <recommendedName>
        <fullName evidence="7">Clp R domain-containing protein</fullName>
    </recommendedName>
</protein>
<comment type="caution">
    <text evidence="8">The sequence shown here is derived from an EMBL/GenBank/DDBJ whole genome shotgun (WGS) entry which is preliminary data.</text>
</comment>
<dbReference type="GO" id="GO:0005524">
    <property type="term" value="F:ATP binding"/>
    <property type="evidence" value="ECO:0007669"/>
    <property type="project" value="UniProtKB-KW"/>
</dbReference>
<dbReference type="SMART" id="SM00382">
    <property type="entry name" value="AAA"/>
    <property type="match status" value="2"/>
</dbReference>
<dbReference type="InterPro" id="IPR001270">
    <property type="entry name" value="ClpA/B"/>
</dbReference>
<dbReference type="InterPro" id="IPR019489">
    <property type="entry name" value="Clp_ATPase_C"/>
</dbReference>
<reference evidence="8 9" key="1">
    <citation type="journal article" date="2016" name="Nat. Commun.">
        <title>Thousands of microbial genomes shed light on interconnected biogeochemical processes in an aquifer system.</title>
        <authorList>
            <person name="Anantharaman K."/>
            <person name="Brown C.T."/>
            <person name="Hug L.A."/>
            <person name="Sharon I."/>
            <person name="Castelle C.J."/>
            <person name="Probst A.J."/>
            <person name="Thomas B.C."/>
            <person name="Singh A."/>
            <person name="Wilkins M.J."/>
            <person name="Karaoz U."/>
            <person name="Brodie E.L."/>
            <person name="Williams K.H."/>
            <person name="Hubbard S.S."/>
            <person name="Banfield J.F."/>
        </authorList>
    </citation>
    <scope>NUCLEOTIDE SEQUENCE [LARGE SCALE GENOMIC DNA]</scope>
</reference>
<dbReference type="Pfam" id="PF00004">
    <property type="entry name" value="AAA"/>
    <property type="match status" value="1"/>
</dbReference>
<keyword evidence="1 5" id="KW-0677">Repeat</keyword>
<evidence type="ECO:0000256" key="2">
    <source>
        <dbReference type="ARBA" id="ARBA00022741"/>
    </source>
</evidence>
<dbReference type="InterPro" id="IPR027417">
    <property type="entry name" value="P-loop_NTPase"/>
</dbReference>
<dbReference type="GO" id="GO:0016887">
    <property type="term" value="F:ATP hydrolysis activity"/>
    <property type="evidence" value="ECO:0007669"/>
    <property type="project" value="InterPro"/>
</dbReference>
<sequence length="887" mass="100087">MGMMARGKFLYFSVPITRYNLNLRKAKRALRRFEIIGASVFSIGFLVYAFFDFFTADSTEFLFDFNFWLGDTGIESLGALTLLFSLFSFTYLLYLLFSAEKKYDLVEKNENYSDVEKREDEYELGDTEAGFEKFKKMGRKNKKDISKTFTDEAVFVVEESYRVAEKYNNKAVTPLHFFYALLSLEKIQGIFLRMGIPAKQLQARIGQSFEKEKAASEPVLSSEVEQIIFNAYENAYNDKQDYVHVTELIIATVRQSEKIQELLYDLKVDAQKLKNVVEWVRVRENLRRQYGKFRKAAARVSKHGIDKAMTAVATPYLNRFSVDLTLAAKYGHLAPCIARDDEIEEILRIVEGGRQSVILVGENGVGKMSIMEGITQMMIQGNVPERLIDKRLVQISTSALVAGATVSGAQERIMNMMNEVRRAGNIILFINNIHDLVSLNSEAGQEGFDISESLAEYLSSGDIVMFSTATLEGYNRHVVSSQIGSILSKVTIEEMNEDQAIQALESHIGNIEYKHNIYFSYDALSTAVKLSARLLRDQPLPGSALEICTEAGSFVKNKRENNIIVTSEDVGQIISRKTGVPATSITEDESVKLLRLEEEMHKRIIGQEEAVKLVANALRRARAEIRSQKKPIANFLFLGPTGVGKTELSKTIASVYFGGEERMIRVDMSEFQDKASIYRLIGQPGQKGSGILTEAVRQQPFSIVLLDEMEKADPDVLNLFLQVFDDGRLTDSVGRVIDFTNTIIVATSNAATAYVQKRLSEGGSVEEVRQELIRGELKQYYRPEFLNRFDGIVLFRTLKREEIKQVASLMLKRVEKDLENRGVGLVVEEAALEALAEVGFDPNFGARPMRRAIQEHVENQLAELILAKKLQRRNTVILGEGAKIRIE</sequence>
<dbReference type="SUPFAM" id="SSF81923">
    <property type="entry name" value="Double Clp-N motif"/>
    <property type="match status" value="1"/>
</dbReference>
<accession>A0A1F6NGF3</accession>
<dbReference type="Proteomes" id="UP000176300">
    <property type="component" value="Unassembled WGS sequence"/>
</dbReference>
<dbReference type="PRINTS" id="PR00300">
    <property type="entry name" value="CLPPROTEASEA"/>
</dbReference>
<dbReference type="GO" id="GO:0034605">
    <property type="term" value="P:cellular response to heat"/>
    <property type="evidence" value="ECO:0007669"/>
    <property type="project" value="TreeGrafter"/>
</dbReference>
<organism evidence="8 9">
    <name type="scientific">Candidatus Magasanikbacteria bacterium RIFOXYB1_FULL_40_15</name>
    <dbReference type="NCBI Taxonomy" id="1798697"/>
    <lineage>
        <taxon>Bacteria</taxon>
        <taxon>Candidatus Magasanikiibacteriota</taxon>
    </lineage>
</organism>
<dbReference type="Pfam" id="PF07724">
    <property type="entry name" value="AAA_2"/>
    <property type="match status" value="1"/>
</dbReference>
<dbReference type="Pfam" id="PF10431">
    <property type="entry name" value="ClpB_D2-small"/>
    <property type="match status" value="1"/>
</dbReference>
<dbReference type="InterPro" id="IPR050130">
    <property type="entry name" value="ClpA_ClpB"/>
</dbReference>
<feature type="domain" description="Clp R" evidence="7">
    <location>
        <begin position="145"/>
        <end position="285"/>
    </location>
</feature>
<dbReference type="Gene3D" id="3.40.50.300">
    <property type="entry name" value="P-loop containing nucleotide triphosphate hydrolases"/>
    <property type="match status" value="2"/>
</dbReference>
<dbReference type="SMART" id="SM01086">
    <property type="entry name" value="ClpB_D2-small"/>
    <property type="match status" value="1"/>
</dbReference>
<dbReference type="EMBL" id="MFQS01000025">
    <property type="protein sequence ID" value="OGH82935.1"/>
    <property type="molecule type" value="Genomic_DNA"/>
</dbReference>